<evidence type="ECO:0000256" key="2">
    <source>
        <dbReference type="ARBA" id="ARBA00006479"/>
    </source>
</evidence>
<keyword evidence="4" id="KW-0862">Zinc</keyword>
<reference evidence="8 9" key="1">
    <citation type="journal article" date="2015" name="Genome Announc.">
        <title>Expanding the biotechnology potential of lactobacilli through comparative genomics of 213 strains and associated genera.</title>
        <authorList>
            <person name="Sun Z."/>
            <person name="Harris H.M."/>
            <person name="McCann A."/>
            <person name="Guo C."/>
            <person name="Argimon S."/>
            <person name="Zhang W."/>
            <person name="Yang X."/>
            <person name="Jeffery I.B."/>
            <person name="Cooney J.C."/>
            <person name="Kagawa T.F."/>
            <person name="Liu W."/>
            <person name="Song Y."/>
            <person name="Salvetti E."/>
            <person name="Wrobel A."/>
            <person name="Rasinkangas P."/>
            <person name="Parkhill J."/>
            <person name="Rea M.C."/>
            <person name="O'Sullivan O."/>
            <person name="Ritari J."/>
            <person name="Douillard F.P."/>
            <person name="Paul Ross R."/>
            <person name="Yang R."/>
            <person name="Briner A.E."/>
            <person name="Felis G.E."/>
            <person name="de Vos W.M."/>
            <person name="Barrangou R."/>
            <person name="Klaenhammer T.R."/>
            <person name="Caufield P.W."/>
            <person name="Cui Y."/>
            <person name="Zhang H."/>
            <person name="O'Toole P.W."/>
        </authorList>
    </citation>
    <scope>NUCLEOTIDE SEQUENCE [LARGE SCALE GENOMIC DNA]</scope>
    <source>
        <strain evidence="8 9">DSM 7090</strain>
    </source>
</reference>
<evidence type="ECO:0000256" key="5">
    <source>
        <dbReference type="ARBA" id="ARBA00022842"/>
    </source>
</evidence>
<dbReference type="PANTHER" id="PTHR42742:SF3">
    <property type="entry name" value="FRUCTOKINASE"/>
    <property type="match status" value="1"/>
</dbReference>
<dbReference type="InterPro" id="IPR049874">
    <property type="entry name" value="ROK_cs"/>
</dbReference>
<evidence type="ECO:0000256" key="7">
    <source>
        <dbReference type="ARBA" id="ARBA00048451"/>
    </source>
</evidence>
<dbReference type="Proteomes" id="UP000051927">
    <property type="component" value="Unassembled WGS sequence"/>
</dbReference>
<keyword evidence="5" id="KW-0460">Magnesium</keyword>
<dbReference type="CDD" id="cd24067">
    <property type="entry name" value="ASKHA_NBD_ROK_BsFRK-like"/>
    <property type="match status" value="1"/>
</dbReference>
<dbReference type="InterPro" id="IPR051804">
    <property type="entry name" value="Carb_Metab_Reg_Kinase/Isom"/>
</dbReference>
<evidence type="ECO:0000313" key="9">
    <source>
        <dbReference type="Proteomes" id="UP000051927"/>
    </source>
</evidence>
<dbReference type="InterPro" id="IPR000600">
    <property type="entry name" value="ROK"/>
</dbReference>
<evidence type="ECO:0000256" key="1">
    <source>
        <dbReference type="ARBA" id="ARBA00001946"/>
    </source>
</evidence>
<accession>A0ABR5Q0F7</accession>
<name>A0ABR5Q0F7_9ACTN</name>
<dbReference type="PANTHER" id="PTHR42742">
    <property type="entry name" value="TRANSCRIPTIONAL REPRESSOR MPRA"/>
    <property type="match status" value="1"/>
</dbReference>
<keyword evidence="3" id="KW-0479">Metal-binding</keyword>
<comment type="similarity">
    <text evidence="2">Belongs to the ROK (NagC/XylR) family.</text>
</comment>
<dbReference type="Gene3D" id="3.30.420.40">
    <property type="match status" value="2"/>
</dbReference>
<evidence type="ECO:0000256" key="4">
    <source>
        <dbReference type="ARBA" id="ARBA00022833"/>
    </source>
</evidence>
<proteinExistence type="inferred from homology"/>
<evidence type="ECO:0000313" key="8">
    <source>
        <dbReference type="EMBL" id="KRO01804.1"/>
    </source>
</evidence>
<protein>
    <recommendedName>
        <fullName evidence="6">fructokinase</fullName>
        <ecNumber evidence="6">2.7.1.4</ecNumber>
    </recommendedName>
</protein>
<comment type="caution">
    <text evidence="8">The sequence shown here is derived from an EMBL/GenBank/DDBJ whole genome shotgun (WGS) entry which is preliminary data.</text>
</comment>
<comment type="cofactor">
    <cofactor evidence="1">
        <name>Mg(2+)</name>
        <dbReference type="ChEBI" id="CHEBI:18420"/>
    </cofactor>
</comment>
<keyword evidence="9" id="KW-1185">Reference proteome</keyword>
<dbReference type="SUPFAM" id="SSF53067">
    <property type="entry name" value="Actin-like ATPase domain"/>
    <property type="match status" value="1"/>
</dbReference>
<dbReference type="Pfam" id="PF00480">
    <property type="entry name" value="ROK"/>
    <property type="match status" value="1"/>
</dbReference>
<dbReference type="PROSITE" id="PS01125">
    <property type="entry name" value="ROK"/>
    <property type="match status" value="1"/>
</dbReference>
<organism evidence="8 9">
    <name type="scientific">Lancefieldella rimae</name>
    <dbReference type="NCBI Taxonomy" id="1383"/>
    <lineage>
        <taxon>Bacteria</taxon>
        <taxon>Bacillati</taxon>
        <taxon>Actinomycetota</taxon>
        <taxon>Coriobacteriia</taxon>
        <taxon>Coriobacteriales</taxon>
        <taxon>Atopobiaceae</taxon>
        <taxon>Lancefieldella</taxon>
    </lineage>
</organism>
<dbReference type="EC" id="2.7.1.4" evidence="6"/>
<gene>
    <name evidence="8" type="ORF">IV60_GL001043</name>
</gene>
<dbReference type="InterPro" id="IPR043129">
    <property type="entry name" value="ATPase_NBD"/>
</dbReference>
<evidence type="ECO:0000256" key="6">
    <source>
        <dbReference type="ARBA" id="ARBA00038887"/>
    </source>
</evidence>
<dbReference type="EMBL" id="JQCP01000003">
    <property type="protein sequence ID" value="KRO01804.1"/>
    <property type="molecule type" value="Genomic_DNA"/>
</dbReference>
<evidence type="ECO:0000256" key="3">
    <source>
        <dbReference type="ARBA" id="ARBA00022723"/>
    </source>
</evidence>
<sequence>MKRVLRKTPLSDKEGYMVDGPRIGALEAGGTKMVLAIGTREGKIFEREVMPTTEPAGIVSKMIAWFAEREIDALGVGAFGPTCVNPELPDYGKILSTPKQGWVNYDFLGALRAGLGVPIGYDTDVNAACLGEALFGSARGLKNVVYLTVGTGIGAGVLLGGKLLHGMLHPEAGHIPIEREKDDPLAMSVCQYHVSCLEGLASGPSIEKRWGLPASELDEKQEVWELEATYLAKALAVYVLCYSPQRIILGGGVMKQTQLFPLIRQKLLENLNGYINTAELSAIDSYVVSDGCSGNQGILGALALGLQSLDS</sequence>
<comment type="catalytic activity">
    <reaction evidence="7">
        <text>D-fructose + ATP = D-fructose 6-phosphate + ADP + H(+)</text>
        <dbReference type="Rhea" id="RHEA:16125"/>
        <dbReference type="ChEBI" id="CHEBI:15378"/>
        <dbReference type="ChEBI" id="CHEBI:30616"/>
        <dbReference type="ChEBI" id="CHEBI:37721"/>
        <dbReference type="ChEBI" id="CHEBI:61527"/>
        <dbReference type="ChEBI" id="CHEBI:456216"/>
        <dbReference type="EC" id="2.7.1.4"/>
    </reaction>
</comment>